<dbReference type="GO" id="GO:0003723">
    <property type="term" value="F:RNA binding"/>
    <property type="evidence" value="ECO:0007669"/>
    <property type="project" value="TreeGrafter"/>
</dbReference>
<sequence length="417" mass="46030">MGWRTGLAQQQRWYFGQWLVGRGSPHLYFSKRQPLSRSVQRFAEDPKKKLTRELSSATSAQAVLSVLEQEEMSNLNEVHIGAAFTRLARNKRDFTSAVRESPVLRKLTARLQQMMDAEGGLPARQCANVFWSMASLQSETPELQELLPRLIENAKFTAPDMAAQEVSNIVWACARSNLGSSQLKNLLPPILERLVDRADELIPQAISNCIWSSAKLKADAPEILEVMPVLMEMASEKALDFGAQDLSNIIWSMATLREEMPELQEILPALLMALPKRVGTLEAQAVANVVWSFGVLKVGDLAGDDVLGSLAKQGTSIIKKFSPQQLGNAAFGLALLGFKDAQFMSATAAQAVASAPNWSKKDMSMNLPVITWAFAIMKMPDSALLASTAKHLTPDRLAKELKRRKLSPQDIERSQMG</sequence>
<evidence type="ECO:0000313" key="1">
    <source>
        <dbReference type="EMBL" id="CAE8635591.1"/>
    </source>
</evidence>
<accession>A0A813HCF1</accession>
<organism evidence="1 2">
    <name type="scientific">Polarella glacialis</name>
    <name type="common">Dinoflagellate</name>
    <dbReference type="NCBI Taxonomy" id="89957"/>
    <lineage>
        <taxon>Eukaryota</taxon>
        <taxon>Sar</taxon>
        <taxon>Alveolata</taxon>
        <taxon>Dinophyceae</taxon>
        <taxon>Suessiales</taxon>
        <taxon>Suessiaceae</taxon>
        <taxon>Polarella</taxon>
    </lineage>
</organism>
<dbReference type="PANTHER" id="PTHR21228">
    <property type="entry name" value="FAST LEU-RICH DOMAIN-CONTAINING"/>
    <property type="match status" value="1"/>
</dbReference>
<proteinExistence type="predicted"/>
<reference evidence="1" key="1">
    <citation type="submission" date="2021-02" db="EMBL/GenBank/DDBJ databases">
        <authorList>
            <person name="Dougan E. K."/>
            <person name="Rhodes N."/>
            <person name="Thang M."/>
            <person name="Chan C."/>
        </authorList>
    </citation>
    <scope>NUCLEOTIDE SEQUENCE</scope>
</reference>
<dbReference type="InterPro" id="IPR016024">
    <property type="entry name" value="ARM-type_fold"/>
</dbReference>
<dbReference type="GO" id="GO:0035770">
    <property type="term" value="C:ribonucleoprotein granule"/>
    <property type="evidence" value="ECO:0007669"/>
    <property type="project" value="TreeGrafter"/>
</dbReference>
<dbReference type="GO" id="GO:0005759">
    <property type="term" value="C:mitochondrial matrix"/>
    <property type="evidence" value="ECO:0007669"/>
    <property type="project" value="TreeGrafter"/>
</dbReference>
<dbReference type="GO" id="GO:0000963">
    <property type="term" value="P:mitochondrial RNA processing"/>
    <property type="evidence" value="ECO:0007669"/>
    <property type="project" value="TreeGrafter"/>
</dbReference>
<dbReference type="EMBL" id="CAJNNV010031316">
    <property type="protein sequence ID" value="CAE8635591.1"/>
    <property type="molecule type" value="Genomic_DNA"/>
</dbReference>
<gene>
    <name evidence="1" type="ORF">PGLA1383_LOCUS51191</name>
</gene>
<dbReference type="OrthoDB" id="2019031at2759"/>
<evidence type="ECO:0000313" key="2">
    <source>
        <dbReference type="Proteomes" id="UP000654075"/>
    </source>
</evidence>
<feature type="non-terminal residue" evidence="1">
    <location>
        <position position="1"/>
    </location>
</feature>
<dbReference type="SUPFAM" id="SSF48371">
    <property type="entry name" value="ARM repeat"/>
    <property type="match status" value="1"/>
</dbReference>
<dbReference type="GO" id="GO:0044528">
    <property type="term" value="P:regulation of mitochondrial mRNA stability"/>
    <property type="evidence" value="ECO:0007669"/>
    <property type="project" value="TreeGrafter"/>
</dbReference>
<protein>
    <submittedName>
        <fullName evidence="1">Uncharacterized protein</fullName>
    </submittedName>
</protein>
<dbReference type="AlphaFoldDB" id="A0A813HCF1"/>
<keyword evidence="2" id="KW-1185">Reference proteome</keyword>
<dbReference type="InterPro" id="IPR050870">
    <property type="entry name" value="FAST_kinase"/>
</dbReference>
<dbReference type="PANTHER" id="PTHR21228:SF40">
    <property type="entry name" value="LD45607P"/>
    <property type="match status" value="1"/>
</dbReference>
<comment type="caution">
    <text evidence="1">The sequence shown here is derived from an EMBL/GenBank/DDBJ whole genome shotgun (WGS) entry which is preliminary data.</text>
</comment>
<name>A0A813HCF1_POLGL</name>
<dbReference type="Proteomes" id="UP000654075">
    <property type="component" value="Unassembled WGS sequence"/>
</dbReference>